<dbReference type="RefSeq" id="WP_150404451.1">
    <property type="nucleotide sequence ID" value="NZ_VXLC01000014.1"/>
</dbReference>
<sequence length="67" mass="7536">MTRLDEREVRRELADTKGDDARWPYAIGLGSACPAKLILDRLTIRLSSIWRHDNAGQRGKSKGRSGI</sequence>
<dbReference type="Proteomes" id="UP000323876">
    <property type="component" value="Unassembled WGS sequence"/>
</dbReference>
<keyword evidence="2" id="KW-1185">Reference proteome</keyword>
<dbReference type="AlphaFoldDB" id="A0A5N0E8W8"/>
<dbReference type="PROSITE" id="PS51257">
    <property type="entry name" value="PROKAR_LIPOPROTEIN"/>
    <property type="match status" value="1"/>
</dbReference>
<evidence type="ECO:0000313" key="2">
    <source>
        <dbReference type="Proteomes" id="UP000323876"/>
    </source>
</evidence>
<dbReference type="EMBL" id="VXLC01000014">
    <property type="protein sequence ID" value="KAA8885872.1"/>
    <property type="molecule type" value="Genomic_DNA"/>
</dbReference>
<reference evidence="1 2" key="1">
    <citation type="submission" date="2019-09" db="EMBL/GenBank/DDBJ databases">
        <authorList>
            <person name="Wang X."/>
        </authorList>
    </citation>
    <scope>NUCLEOTIDE SEQUENCE [LARGE SCALE GENOMIC DNA]</scope>
    <source>
        <strain evidence="1 2">CICC 11023</strain>
    </source>
</reference>
<proteinExistence type="predicted"/>
<accession>A0A5N0E8W8</accession>
<evidence type="ECO:0000313" key="1">
    <source>
        <dbReference type="EMBL" id="KAA8885872.1"/>
    </source>
</evidence>
<comment type="caution">
    <text evidence="1">The sequence shown here is derived from an EMBL/GenBank/DDBJ whole genome shotgun (WGS) entry which is preliminary data.</text>
</comment>
<gene>
    <name evidence="1" type="ORF">F3087_24880</name>
</gene>
<name>A0A5N0E8W8_9NOCA</name>
<protein>
    <submittedName>
        <fullName evidence="1">Uncharacterized protein</fullName>
    </submittedName>
</protein>
<organism evidence="1 2">
    <name type="scientific">Nocardia colli</name>
    <dbReference type="NCBI Taxonomy" id="2545717"/>
    <lineage>
        <taxon>Bacteria</taxon>
        <taxon>Bacillati</taxon>
        <taxon>Actinomycetota</taxon>
        <taxon>Actinomycetes</taxon>
        <taxon>Mycobacteriales</taxon>
        <taxon>Nocardiaceae</taxon>
        <taxon>Nocardia</taxon>
    </lineage>
</organism>